<dbReference type="Gramene" id="TraesNOR1B03G00366860.1">
    <property type="protein sequence ID" value="TraesNOR1B03G00366860.1.CDS1"/>
    <property type="gene ID" value="TraesNOR1B03G00366860"/>
</dbReference>
<organism evidence="2">
    <name type="scientific">Triticum aestivum</name>
    <name type="common">Wheat</name>
    <dbReference type="NCBI Taxonomy" id="4565"/>
    <lineage>
        <taxon>Eukaryota</taxon>
        <taxon>Viridiplantae</taxon>
        <taxon>Streptophyta</taxon>
        <taxon>Embryophyta</taxon>
        <taxon>Tracheophyta</taxon>
        <taxon>Spermatophyta</taxon>
        <taxon>Magnoliopsida</taxon>
        <taxon>Liliopsida</taxon>
        <taxon>Poales</taxon>
        <taxon>Poaceae</taxon>
        <taxon>BOP clade</taxon>
        <taxon>Pooideae</taxon>
        <taxon>Triticodae</taxon>
        <taxon>Triticeae</taxon>
        <taxon>Triticinae</taxon>
        <taxon>Triticum</taxon>
    </lineage>
</organism>
<dbReference type="OrthoDB" id="603189at2759"/>
<dbReference type="InterPro" id="IPR001810">
    <property type="entry name" value="F-box_dom"/>
</dbReference>
<sequence length="433" mass="49112">METLPDDVVLEILVRMPDAPHLFRCAATCKRWWFLVAQPSFLRRRWPDDRYHPSSLLGFFAEEYRSPDRRSYKIRYVPSFIPAPSSPFRPRSPIASFADAGDLRELPLASRRGFLLVHLVAGHHLRDAYKEFNLAVSDPLSGTSRVLPTLKCDRLFRIKGCAILTTADHCFKEQQQQQQPVLSTCSAFSKVLIIGFDNDNQQYSISMFSSDESSWSAPENCFDPLEHSIQLAPLQFNAVVCQGAAHWLFRDNSNFYTLDASVETGHATLTKLSVTPGRLGRNFRDVPRLSVTNGVLSLLALHKKCLRVQIWTCRGGTRSGDCTREWRHTKMIKLERPEQNHTKILVHYMWAGERSGVLLIKASPYFKRSVYVANLQTGTVEEVISKFCDECTTPIPFEIDWPAFFMSRLAGDSIKQAKLGETILNIANLLGGQ</sequence>
<dbReference type="Gramene" id="TraesJUL1B03G00363660.1">
    <property type="protein sequence ID" value="TraesJUL1B03G00363660.1.CDS1"/>
    <property type="gene ID" value="TraesJUL1B03G00363660"/>
</dbReference>
<dbReference type="Gramene" id="TraesROB_scaffold_000658_01G000200.1">
    <property type="protein sequence ID" value="TraesROB_scaffold_000658_01G000200.1"/>
    <property type="gene ID" value="TraesROB_scaffold_000658_01G000200"/>
</dbReference>
<dbReference type="Pfam" id="PF12937">
    <property type="entry name" value="F-box-like"/>
    <property type="match status" value="1"/>
</dbReference>
<evidence type="ECO:0000259" key="1">
    <source>
        <dbReference type="Pfam" id="PF12937"/>
    </source>
</evidence>
<reference evidence="2" key="1">
    <citation type="submission" date="2018-08" db="EMBL/GenBank/DDBJ databases">
        <authorList>
            <person name="Rossello M."/>
        </authorList>
    </citation>
    <scope>NUCLEOTIDE SEQUENCE [LARGE SCALE GENOMIC DNA]</scope>
    <source>
        <strain evidence="2">cv. Chinese Spring</strain>
    </source>
</reference>
<dbReference type="Proteomes" id="UP000019116">
    <property type="component" value="Chromosome 1B"/>
</dbReference>
<reference evidence="2" key="2">
    <citation type="submission" date="2018-10" db="UniProtKB">
        <authorList>
            <consortium name="EnsemblPlants"/>
        </authorList>
    </citation>
    <scope>IDENTIFICATION</scope>
</reference>
<dbReference type="Gene3D" id="1.20.1280.50">
    <property type="match status" value="1"/>
</dbReference>
<dbReference type="Gramene" id="TraesCS1B02G371800.1">
    <property type="protein sequence ID" value="TraesCS1B02G371800.1.cds1"/>
    <property type="gene ID" value="TraesCS1B02G371800"/>
</dbReference>
<dbReference type="Gramene" id="TraesLAC1B03G00366170.1">
    <property type="protein sequence ID" value="TraesLAC1B03G00366170.1.CDS1"/>
    <property type="gene ID" value="TraesLAC1B03G00366170"/>
</dbReference>
<dbReference type="Gramene" id="TraesCLE_scaffold_029995_01G000100.1">
    <property type="protein sequence ID" value="TraesCLE_scaffold_029995_01G000100.1"/>
    <property type="gene ID" value="TraesCLE_scaffold_029995_01G000100"/>
</dbReference>
<name>A0A3B5Z2U7_WHEAT</name>
<dbReference type="InterPro" id="IPR036047">
    <property type="entry name" value="F-box-like_dom_sf"/>
</dbReference>
<keyword evidence="3" id="KW-1185">Reference proteome</keyword>
<evidence type="ECO:0000313" key="3">
    <source>
        <dbReference type="Proteomes" id="UP000019116"/>
    </source>
</evidence>
<dbReference type="PANTHER" id="PTHR35828:SF20">
    <property type="entry name" value="F-BOX DOMAIN-CONTAINING PROTEIN"/>
    <property type="match status" value="1"/>
</dbReference>
<dbReference type="SUPFAM" id="SSF81383">
    <property type="entry name" value="F-box domain"/>
    <property type="match status" value="1"/>
</dbReference>
<dbReference type="PANTHER" id="PTHR35828">
    <property type="entry name" value="OS08G0203800 PROTEIN-RELATED"/>
    <property type="match status" value="1"/>
</dbReference>
<dbReference type="Gramene" id="TraesCS1B03G1013300.1">
    <property type="protein sequence ID" value="TraesCS1B03G1013300.1.CDS1"/>
    <property type="gene ID" value="TraesCS1B03G1013300"/>
</dbReference>
<dbReference type="STRING" id="4565.A0A3B5Z2U7"/>
<dbReference type="EnsemblPlants" id="TraesCS1B02G371800.1">
    <property type="protein sequence ID" value="TraesCS1B02G371800.1.cds1"/>
    <property type="gene ID" value="TraesCS1B02G371800"/>
</dbReference>
<accession>A0A3B5Z2U7</accession>
<protein>
    <recommendedName>
        <fullName evidence="1">F-box domain-containing protein</fullName>
    </recommendedName>
</protein>
<proteinExistence type="predicted"/>
<dbReference type="Gramene" id="TraesRN1B0101041000.1">
    <property type="protein sequence ID" value="TraesRN1B0101041000.1"/>
    <property type="gene ID" value="TraesRN1B0101041000"/>
</dbReference>
<evidence type="ECO:0000313" key="2">
    <source>
        <dbReference type="EnsemblPlants" id="TraesCS1B02G371800.1.cds1"/>
    </source>
</evidence>
<dbReference type="Gramene" id="TraesPARA_EIv1.0_0200580.1">
    <property type="protein sequence ID" value="TraesPARA_EIv1.0_0200580.1.CDS1"/>
    <property type="gene ID" value="TraesPARA_EIv1.0_0200580"/>
</dbReference>
<dbReference type="Gramene" id="TraesLDM1B03G00363530.1">
    <property type="protein sequence ID" value="TraesLDM1B03G00363530.1.CDS1"/>
    <property type="gene ID" value="TraesLDM1B03G00363530"/>
</dbReference>
<dbReference type="AlphaFoldDB" id="A0A3B5Z2U7"/>
<dbReference type="Gramene" id="TraesSYM1B03G00369460.1">
    <property type="protein sequence ID" value="TraesSYM1B03G00369460.1.CDS1"/>
    <property type="gene ID" value="TraesSYM1B03G00369460"/>
</dbReference>
<dbReference type="OMA" id="SAPENCF"/>
<dbReference type="Gramene" id="TraesMAC1B03G00363970.1">
    <property type="protein sequence ID" value="TraesMAC1B03G00363970.1.CDS1"/>
    <property type="gene ID" value="TraesMAC1B03G00363970"/>
</dbReference>
<feature type="domain" description="F-box" evidence="1">
    <location>
        <begin position="2"/>
        <end position="44"/>
    </location>
</feature>